<dbReference type="PANTHER" id="PTHR34374:SF1">
    <property type="entry name" value="LARGE RIBOSOMAL RNA SUBUNIT ACCUMULATION PROTEIN YCED HOMOLOG 1, CHLOROPLASTIC"/>
    <property type="match status" value="1"/>
</dbReference>
<dbReference type="PANTHER" id="PTHR34374">
    <property type="entry name" value="LARGE RIBOSOMAL RNA SUBUNIT ACCUMULATION PROTEIN YCED HOMOLOG 1, CHLOROPLASTIC"/>
    <property type="match status" value="1"/>
</dbReference>
<dbReference type="Proteomes" id="UP000007030">
    <property type="component" value="Chromosome"/>
</dbReference>
<organism evidence="1 2">
    <name type="scientific">Marinithermus hydrothermalis (strain DSM 14884 / JCM 11576 / T1)</name>
    <dbReference type="NCBI Taxonomy" id="869210"/>
    <lineage>
        <taxon>Bacteria</taxon>
        <taxon>Thermotogati</taxon>
        <taxon>Deinococcota</taxon>
        <taxon>Deinococci</taxon>
        <taxon>Thermales</taxon>
        <taxon>Thermaceae</taxon>
        <taxon>Marinithermus</taxon>
    </lineage>
</organism>
<dbReference type="AlphaFoldDB" id="F2NP06"/>
<dbReference type="STRING" id="869210.Marky_0847"/>
<protein>
    <recommendedName>
        <fullName evidence="3">DUF177 domain-containing protein</fullName>
    </recommendedName>
</protein>
<dbReference type="RefSeq" id="WP_013703645.1">
    <property type="nucleotide sequence ID" value="NC_015387.1"/>
</dbReference>
<keyword evidence="2" id="KW-1185">Reference proteome</keyword>
<proteinExistence type="predicted"/>
<dbReference type="KEGG" id="mhd:Marky_0847"/>
<evidence type="ECO:0000313" key="1">
    <source>
        <dbReference type="EMBL" id="AEB11594.1"/>
    </source>
</evidence>
<dbReference type="HOGENOM" id="CLU_100236_1_2_0"/>
<dbReference type="EMBL" id="CP002630">
    <property type="protein sequence ID" value="AEB11594.1"/>
    <property type="molecule type" value="Genomic_DNA"/>
</dbReference>
<accession>F2NP06</accession>
<sequence>MDYSEVQSINLAKLLHEPGTQSANGVIRDRIEVGEEQFELENDATWSVTVTHTGNEFFLSGELHGTVRLECRRCLTPTPYAINAYFQHLLQYDPEVETLTLIQNAEDEDVYLFSDPNLDLSAFLAEAFVLELPYTVLCQEDCRGLCPVCGANRNETDCGHTEGQGLRNPFSALGKLLDEV</sequence>
<dbReference type="eggNOG" id="COG1399">
    <property type="taxonomic scope" value="Bacteria"/>
</dbReference>
<evidence type="ECO:0000313" key="2">
    <source>
        <dbReference type="Proteomes" id="UP000007030"/>
    </source>
</evidence>
<dbReference type="OrthoDB" id="9790372at2"/>
<gene>
    <name evidence="1" type="ordered locus">Marky_0847</name>
</gene>
<evidence type="ECO:0008006" key="3">
    <source>
        <dbReference type="Google" id="ProtNLM"/>
    </source>
</evidence>
<reference evidence="1 2" key="1">
    <citation type="journal article" date="2012" name="Stand. Genomic Sci.">
        <title>Complete genome sequence of the aerobic, heterotroph Marinithermus hydrothermalis type strain (T1(T)) from a deep-sea hydrothermal vent chimney.</title>
        <authorList>
            <person name="Copeland A."/>
            <person name="Gu W."/>
            <person name="Yasawong M."/>
            <person name="Lapidus A."/>
            <person name="Lucas S."/>
            <person name="Deshpande S."/>
            <person name="Pagani I."/>
            <person name="Tapia R."/>
            <person name="Cheng J.F."/>
            <person name="Goodwin L.A."/>
            <person name="Pitluck S."/>
            <person name="Liolios K."/>
            <person name="Ivanova N."/>
            <person name="Mavromatis K."/>
            <person name="Mikhailova N."/>
            <person name="Pati A."/>
            <person name="Chen A."/>
            <person name="Palaniappan K."/>
            <person name="Land M."/>
            <person name="Pan C."/>
            <person name="Brambilla E.M."/>
            <person name="Rohde M."/>
            <person name="Tindall B.J."/>
            <person name="Sikorski J."/>
            <person name="Goker M."/>
            <person name="Detter J.C."/>
            <person name="Bristow J."/>
            <person name="Eisen J.A."/>
            <person name="Markowitz V."/>
            <person name="Hugenholtz P."/>
            <person name="Kyrpides N.C."/>
            <person name="Klenk H.P."/>
            <person name="Woyke T."/>
        </authorList>
    </citation>
    <scope>NUCLEOTIDE SEQUENCE [LARGE SCALE GENOMIC DNA]</scope>
    <source>
        <strain evidence="2">DSM 14884 / JCM 11576 / T1</strain>
    </source>
</reference>
<name>F2NP06_MARHT</name>
<dbReference type="InterPro" id="IPR003772">
    <property type="entry name" value="YceD"/>
</dbReference>
<dbReference type="Pfam" id="PF02620">
    <property type="entry name" value="YceD"/>
    <property type="match status" value="1"/>
</dbReference>